<keyword evidence="2" id="KW-1185">Reference proteome</keyword>
<gene>
    <name evidence="1" type="ORF">HMPREF0063_10150</name>
</gene>
<dbReference type="eggNOG" id="ENOG502ZRU6">
    <property type="taxonomic scope" value="Bacteria"/>
</dbReference>
<organism evidence="1 2">
    <name type="scientific">Aeromicrobium marinum DSM 15272</name>
    <dbReference type="NCBI Taxonomy" id="585531"/>
    <lineage>
        <taxon>Bacteria</taxon>
        <taxon>Bacillati</taxon>
        <taxon>Actinomycetota</taxon>
        <taxon>Actinomycetes</taxon>
        <taxon>Propionibacteriales</taxon>
        <taxon>Nocardioidaceae</taxon>
        <taxon>Aeromicrobium</taxon>
    </lineage>
</organism>
<protein>
    <submittedName>
        <fullName evidence="1">Uncharacterized protein</fullName>
    </submittedName>
</protein>
<dbReference type="Proteomes" id="UP000003111">
    <property type="component" value="Unassembled WGS sequence"/>
</dbReference>
<reference evidence="1" key="1">
    <citation type="submission" date="2010-08" db="EMBL/GenBank/DDBJ databases">
        <authorList>
            <person name="Muzny D."/>
            <person name="Qin X."/>
            <person name="Buhay C."/>
            <person name="Dugan-Rocha S."/>
            <person name="Ding Y."/>
            <person name="Chen G."/>
            <person name="Hawes A."/>
            <person name="Holder M."/>
            <person name="Jhangiani S."/>
            <person name="Johnson A."/>
            <person name="Khan Z."/>
            <person name="Li Z."/>
            <person name="Liu W."/>
            <person name="Liu X."/>
            <person name="Perez L."/>
            <person name="Shen H."/>
            <person name="Wang Q."/>
            <person name="Watt J."/>
            <person name="Xi L."/>
            <person name="Xin Y."/>
            <person name="Zhou J."/>
            <person name="Deng J."/>
            <person name="Jiang H."/>
            <person name="Liu Y."/>
            <person name="Qu J."/>
            <person name="Song X.-Z."/>
            <person name="Zhang L."/>
            <person name="Villasana D."/>
            <person name="Johnson A."/>
            <person name="Liu J."/>
            <person name="Liyanage D."/>
            <person name="Lorensuhewa L."/>
            <person name="Robinson T."/>
            <person name="Song A."/>
            <person name="Song B.-B."/>
            <person name="Dinh H."/>
            <person name="Thornton R."/>
            <person name="Coyle M."/>
            <person name="Francisco L."/>
            <person name="Jackson L."/>
            <person name="Javaid M."/>
            <person name="Korchina V."/>
            <person name="Kovar C."/>
            <person name="Mata R."/>
            <person name="Mathew T."/>
            <person name="Ngo R."/>
            <person name="Nguyen L."/>
            <person name="Nguyen N."/>
            <person name="Okwuonu G."/>
            <person name="Ongeri F."/>
            <person name="Pham C."/>
            <person name="Simmons D."/>
            <person name="Wilczek-Boney K."/>
            <person name="Hale W."/>
            <person name="Jakkamsetti A."/>
            <person name="Pham P."/>
            <person name="Ruth R."/>
            <person name="San Lucas F."/>
            <person name="Warren J."/>
            <person name="Zhang J."/>
            <person name="Zhao Z."/>
            <person name="Zhou C."/>
            <person name="Zhu D."/>
            <person name="Lee S."/>
            <person name="Bess C."/>
            <person name="Blankenburg K."/>
            <person name="Forbes L."/>
            <person name="Fu Q."/>
            <person name="Gubbala S."/>
            <person name="Hirani K."/>
            <person name="Jayaseelan J.C."/>
            <person name="Lara F."/>
            <person name="Munidasa M."/>
            <person name="Palculict T."/>
            <person name="Patil S."/>
            <person name="Pu L.-L."/>
            <person name="Saada N."/>
            <person name="Tang L."/>
            <person name="Weissenberger G."/>
            <person name="Zhu Y."/>
            <person name="Hemphill L."/>
            <person name="Shang Y."/>
            <person name="Youmans B."/>
            <person name="Ayvaz T."/>
            <person name="Ross M."/>
            <person name="Santibanez J."/>
            <person name="Aqrawi P."/>
            <person name="Gross S."/>
            <person name="Joshi V."/>
            <person name="Fowler G."/>
            <person name="Nazareth L."/>
            <person name="Reid J."/>
            <person name="Worley K."/>
            <person name="Petrosino J."/>
            <person name="Highlander S."/>
            <person name="Gibbs R."/>
        </authorList>
    </citation>
    <scope>NUCLEOTIDE SEQUENCE [LARGE SCALE GENOMIC DNA]</scope>
    <source>
        <strain evidence="1">DSM 15272</strain>
    </source>
</reference>
<evidence type="ECO:0000313" key="2">
    <source>
        <dbReference type="Proteomes" id="UP000003111"/>
    </source>
</evidence>
<sequence>MAAVPIAVEYRPVTEVEIKRFTTMPINASAQQSVAEIVKALDPKSPTLYTVVLPKGAKLVKAVGQSGFRGFSRTGGKTAQAVLKPVAVGGALAVSWPVFAVAGTVMAVDMAAQRELRAHQRNVEAILGRQEERDYVGRITAQRSADDQLTRAISLMLDGRNPHMELALKSSYDEFHRAHESLKKHQETIEMLTEPDGKIDYRKFEAKFGKTDELDHFSRDLNLARAAVSIRRKALVADAAAVSLQDPNNPYSAMRRFFDSQAGQLTATETLLGDVTERIAAIQLKGGWSISKALAKQERIRALVAPTNVDESGLQFVTTAEGEILQVIAVDRDDRTDEQIALDS</sequence>
<dbReference type="AlphaFoldDB" id="E2S7Z3"/>
<comment type="caution">
    <text evidence="1">The sequence shown here is derived from an EMBL/GenBank/DDBJ whole genome shotgun (WGS) entry which is preliminary data.</text>
</comment>
<evidence type="ECO:0000313" key="1">
    <source>
        <dbReference type="EMBL" id="EFQ84809.1"/>
    </source>
</evidence>
<dbReference type="HOGENOM" id="CLU_805705_0_0_11"/>
<accession>E2S7Z3</accession>
<proteinExistence type="predicted"/>
<dbReference type="EMBL" id="ACLF03000001">
    <property type="protein sequence ID" value="EFQ84809.1"/>
    <property type="molecule type" value="Genomic_DNA"/>
</dbReference>
<name>E2S7Z3_9ACTN</name>